<dbReference type="Pfam" id="PF14559">
    <property type="entry name" value="TPR_19"/>
    <property type="match status" value="1"/>
</dbReference>
<keyword evidence="1" id="KW-0677">Repeat</keyword>
<feature type="repeat" description="TPR" evidence="3">
    <location>
        <begin position="1233"/>
        <end position="1266"/>
    </location>
</feature>
<dbReference type="GO" id="GO:0055087">
    <property type="term" value="C:Ski complex"/>
    <property type="evidence" value="ECO:0007669"/>
    <property type="project" value="InterPro"/>
</dbReference>
<comment type="caution">
    <text evidence="4">The sequence shown here is derived from an EMBL/GenBank/DDBJ whole genome shotgun (WGS) entry which is preliminary data.</text>
</comment>
<reference evidence="4" key="1">
    <citation type="submission" date="2020-11" db="EMBL/GenBank/DDBJ databases">
        <title>Kefir isolates.</title>
        <authorList>
            <person name="Marcisauskas S."/>
            <person name="Kim Y."/>
            <person name="Blasche S."/>
        </authorList>
    </citation>
    <scope>NUCLEOTIDE SEQUENCE</scope>
    <source>
        <strain evidence="4">Olga-1</strain>
    </source>
</reference>
<name>A0A9P6WQD1_9ASCO</name>
<dbReference type="Pfam" id="PF13432">
    <property type="entry name" value="TPR_16"/>
    <property type="match status" value="2"/>
</dbReference>
<accession>A0A9P6WQD1</accession>
<dbReference type="GO" id="GO:0006401">
    <property type="term" value="P:RNA catabolic process"/>
    <property type="evidence" value="ECO:0007669"/>
    <property type="project" value="InterPro"/>
</dbReference>
<dbReference type="SMART" id="SM00028">
    <property type="entry name" value="TPR"/>
    <property type="match status" value="11"/>
</dbReference>
<dbReference type="Proteomes" id="UP000697127">
    <property type="component" value="Unassembled WGS sequence"/>
</dbReference>
<dbReference type="PANTHER" id="PTHR15704:SF7">
    <property type="entry name" value="SUPERKILLER COMPLEX PROTEIN 3"/>
    <property type="match status" value="1"/>
</dbReference>
<evidence type="ECO:0000256" key="2">
    <source>
        <dbReference type="ARBA" id="ARBA00022803"/>
    </source>
</evidence>
<feature type="repeat" description="TPR" evidence="3">
    <location>
        <begin position="49"/>
        <end position="82"/>
    </location>
</feature>
<dbReference type="PROSITE" id="PS50005">
    <property type="entry name" value="TPR"/>
    <property type="match status" value="4"/>
</dbReference>
<evidence type="ECO:0000256" key="3">
    <source>
        <dbReference type="PROSITE-ProRule" id="PRU00339"/>
    </source>
</evidence>
<dbReference type="SUPFAM" id="SSF48452">
    <property type="entry name" value="TPR-like"/>
    <property type="match status" value="2"/>
</dbReference>
<keyword evidence="2 3" id="KW-0802">TPR repeat</keyword>
<dbReference type="InterPro" id="IPR040962">
    <property type="entry name" value="TPR_22"/>
</dbReference>
<dbReference type="InterPro" id="IPR039226">
    <property type="entry name" value="Ski3/TTC37"/>
</dbReference>
<protein>
    <submittedName>
        <fullName evidence="4">Superkiller protein 3</fullName>
    </submittedName>
</protein>
<evidence type="ECO:0000313" key="5">
    <source>
        <dbReference type="Proteomes" id="UP000697127"/>
    </source>
</evidence>
<feature type="repeat" description="TPR" evidence="3">
    <location>
        <begin position="1024"/>
        <end position="1057"/>
    </location>
</feature>
<evidence type="ECO:0000313" key="4">
    <source>
        <dbReference type="EMBL" id="KAG0691374.1"/>
    </source>
</evidence>
<feature type="repeat" description="TPR" evidence="3">
    <location>
        <begin position="691"/>
        <end position="724"/>
    </location>
</feature>
<dbReference type="PANTHER" id="PTHR15704">
    <property type="entry name" value="SUPERKILLER 3 PROTEIN-RELATED"/>
    <property type="match status" value="1"/>
</dbReference>
<dbReference type="EMBL" id="PUHW01000002">
    <property type="protein sequence ID" value="KAG0691374.1"/>
    <property type="molecule type" value="Genomic_DNA"/>
</dbReference>
<organism evidence="4 5">
    <name type="scientific">Pichia californica</name>
    <dbReference type="NCBI Taxonomy" id="460514"/>
    <lineage>
        <taxon>Eukaryota</taxon>
        <taxon>Fungi</taxon>
        <taxon>Dikarya</taxon>
        <taxon>Ascomycota</taxon>
        <taxon>Saccharomycotina</taxon>
        <taxon>Pichiomycetes</taxon>
        <taxon>Pichiales</taxon>
        <taxon>Pichiaceae</taxon>
        <taxon>Pichia</taxon>
    </lineage>
</organism>
<dbReference type="Gene3D" id="1.25.40.10">
    <property type="entry name" value="Tetratricopeptide repeat domain"/>
    <property type="match status" value="6"/>
</dbReference>
<proteinExistence type="predicted"/>
<dbReference type="Pfam" id="PF13181">
    <property type="entry name" value="TPR_8"/>
    <property type="match status" value="2"/>
</dbReference>
<gene>
    <name evidence="4" type="primary">SKI3</name>
    <name evidence="4" type="ORF">C6P40_001658</name>
</gene>
<dbReference type="InterPro" id="IPR019734">
    <property type="entry name" value="TPR_rpt"/>
</dbReference>
<sequence>MPDKSLKADQKKKEIHTLLKQAKKEFKNEDFDECISISKSVLKLDNTSLLALILIGKCLETKKRTDEALKYYVKVSDLHPDSVLGFKGQLSIRCKDSDFQAFFNTLTKLAQLLSSNNDSLKEIVTFIHEYIKFHGLDFVPMKIYYLKQIIPGLSELGDLVGYQVNNPVDSLRALIKTLDEIEKREIKNLKDKIKLTFSINMTESQKNIKYNEKIWPLLSTSEIPQLYELLINLEQNDNNRYKAQDDYLKYKYEMLLSCPGSAKESLRLDIYDMVEGLVLIKCPSEFAWKIYFDWKDPKSLADLELDILVQYIKLFDKSKGYGRVFYNFLISDVSPFEKSKVVNYLKPLKRKDKNKVSDKEIDSDEESNDERYKIFDVQPQEILTELSNALPQVKTSVICCRIIVDYAIHVKDYSLGLDISEQFTRATVLLQNLTGLMVSNSKLAQTLNLAIIYTYYEAPKNFPKALAFYDSISKKDPNNIKVKIGKALILVETKKFEEASNIFFDLIEQDPKNIDAMQEYGWCQLYLNNYTTGREYIKRAIEIFQSDESETKSSNSAEILSTLMYKLALSYFMEFDNSDITLDAATLKSSINECSSCLLKCLKLSPNYAPAYTTLGMIYYKYLNKKDRAIQLFYKAFQLDPAEIDASYKLVEHYTGMNDWEMSDIICRGVIENDRARRQLNSTFGKSNDNSWPYRVLGCAAMECKDDVKAIEYFQTALRMDPYDFSSWLSLGEAYIARGRLEASIKVLTHVIKLKSGVHNSDENITPEMELKAGWHAVYLLAHALTSILEFDKSVRMLINLLQIEENRKNLCILTLLVETLIMRCNSEIRRGAILRASDTLIESFEYLVVAFGLEKKSIKLWKALCDLIEISLGVQSSLYRLPYDQIYDLLKTIEFKDDELLSCINLESYNFEELVSKKKYTTLFHFFFTLSSIGGYLCSKVGDVKNLRSSLLYNIAISLIAWFKDSQNETFRDASIKLLNKAITLESDNADYWNSLGIISLTKNAKISQHCFIKALSLESKNALVWFNLGMLYIKYEDFELANECFIRAQSIAPAAPFSWVGEALVAEEANDMVTSRNLYTHSYVLSKGCNPANTLLYAVSVFDTIMSENHEERDLDATQQLSTANYGLLNYLKLYPNDTFALEINVNIMERLFALDKGIEYSQQLCNLLESQYEERESEDILVNYCKSKCQLSRLYLARKEYENAYEVCEEVGTLLETVSDLSIEVQKCLMSCFTVLGLSLYFQGEFDKSLTEFKKLLEAFPENKRIVVLISQVLYANGDTDAKQAAMDELLNNIETHGTSLIVSMTIAAISLVEEWEDYIMAVKEVLDVLPLDILIRDTYREVPKLLNMISERLHKHSNKAERVEKIWQRNAFLFPGDSIVWDNIDKELSLELNVHAKNKSAMDVADAYVQVKRLRETQRGILLSGGVSEEGLSNLCSLVH</sequence>
<dbReference type="Pfam" id="PF18833">
    <property type="entry name" value="TPR_22"/>
    <property type="match status" value="1"/>
</dbReference>
<keyword evidence="5" id="KW-1185">Reference proteome</keyword>
<evidence type="ECO:0000256" key="1">
    <source>
        <dbReference type="ARBA" id="ARBA00022737"/>
    </source>
</evidence>
<dbReference type="InterPro" id="IPR011990">
    <property type="entry name" value="TPR-like_helical_dom_sf"/>
</dbReference>